<evidence type="ECO:0000259" key="6">
    <source>
        <dbReference type="Pfam" id="PF01699"/>
    </source>
</evidence>
<dbReference type="GO" id="GO:0008273">
    <property type="term" value="F:calcium, potassium:sodium antiporter activity"/>
    <property type="evidence" value="ECO:0007669"/>
    <property type="project" value="TreeGrafter"/>
</dbReference>
<dbReference type="Pfam" id="PF01699">
    <property type="entry name" value="Na_Ca_ex"/>
    <property type="match status" value="2"/>
</dbReference>
<feature type="transmembrane region" description="Helical" evidence="5">
    <location>
        <begin position="82"/>
        <end position="97"/>
    </location>
</feature>
<keyword evidence="8" id="KW-1185">Reference proteome</keyword>
<comment type="caution">
    <text evidence="7">The sequence shown here is derived from an EMBL/GenBank/DDBJ whole genome shotgun (WGS) entry which is preliminary data.</text>
</comment>
<dbReference type="InterPro" id="IPR004481">
    <property type="entry name" value="K/Na/Ca-exchanger"/>
</dbReference>
<keyword evidence="2 5" id="KW-0812">Transmembrane</keyword>
<evidence type="ECO:0000256" key="2">
    <source>
        <dbReference type="ARBA" id="ARBA00022692"/>
    </source>
</evidence>
<organism evidence="7 8">
    <name type="scientific">Bythopirellula polymerisocia</name>
    <dbReference type="NCBI Taxonomy" id="2528003"/>
    <lineage>
        <taxon>Bacteria</taxon>
        <taxon>Pseudomonadati</taxon>
        <taxon>Planctomycetota</taxon>
        <taxon>Planctomycetia</taxon>
        <taxon>Pirellulales</taxon>
        <taxon>Lacipirellulaceae</taxon>
        <taxon>Bythopirellula</taxon>
    </lineage>
</organism>
<feature type="transmembrane region" description="Helical" evidence="5">
    <location>
        <begin position="103"/>
        <end position="123"/>
    </location>
</feature>
<feature type="transmembrane region" description="Helical" evidence="5">
    <location>
        <begin position="227"/>
        <end position="246"/>
    </location>
</feature>
<evidence type="ECO:0000256" key="3">
    <source>
        <dbReference type="ARBA" id="ARBA00022989"/>
    </source>
</evidence>
<dbReference type="AlphaFoldDB" id="A0A5C6CA40"/>
<keyword evidence="4 5" id="KW-0472">Membrane</keyword>
<gene>
    <name evidence="7" type="primary">yrbG_1</name>
    <name evidence="7" type="ORF">Pla144_48600</name>
</gene>
<dbReference type="GO" id="GO:0005262">
    <property type="term" value="F:calcium channel activity"/>
    <property type="evidence" value="ECO:0007669"/>
    <property type="project" value="TreeGrafter"/>
</dbReference>
<feature type="transmembrane region" description="Helical" evidence="5">
    <location>
        <begin position="281"/>
        <end position="299"/>
    </location>
</feature>
<dbReference type="EMBL" id="SJPS01000013">
    <property type="protein sequence ID" value="TWU20807.1"/>
    <property type="molecule type" value="Genomic_DNA"/>
</dbReference>
<sequence>MLRGAVGLATLLKLTPAVIGLTVVAAGTSVPELAVSAMASYQGSSEIAVANVIGSNIFNITVILGLCALFRPIAIIGNTIRLEYPVLLLVTFLGVVLEHDGKISRLDGLLFITFYVGFTAYLVRLVRRQVSSEEAAKLKAEVTELTPVAERPRVWICLALLTAGVAFLGIGANVTVNGAVQLARLLGWSERVIGLTIVSAGTGLPEVVASVISSVRGRSDVAVGNVIGSNLFNILGVLGFSSLAAPLPVDPQLVSTDAWWMLGITVLLFPLLWSGRQIIRAEGLLLLGVYCFYISRLLIQ</sequence>
<reference evidence="7 8" key="1">
    <citation type="submission" date="2019-02" db="EMBL/GenBank/DDBJ databases">
        <title>Deep-cultivation of Planctomycetes and their phenomic and genomic characterization uncovers novel biology.</title>
        <authorList>
            <person name="Wiegand S."/>
            <person name="Jogler M."/>
            <person name="Boedeker C."/>
            <person name="Pinto D."/>
            <person name="Vollmers J."/>
            <person name="Rivas-Marin E."/>
            <person name="Kohn T."/>
            <person name="Peeters S.H."/>
            <person name="Heuer A."/>
            <person name="Rast P."/>
            <person name="Oberbeckmann S."/>
            <person name="Bunk B."/>
            <person name="Jeske O."/>
            <person name="Meyerdierks A."/>
            <person name="Storesund J.E."/>
            <person name="Kallscheuer N."/>
            <person name="Luecker S."/>
            <person name="Lage O.M."/>
            <person name="Pohl T."/>
            <person name="Merkel B.J."/>
            <person name="Hornburger P."/>
            <person name="Mueller R.-W."/>
            <person name="Bruemmer F."/>
            <person name="Labrenz M."/>
            <person name="Spormann A.M."/>
            <person name="Op Den Camp H."/>
            <person name="Overmann J."/>
            <person name="Amann R."/>
            <person name="Jetten M.S.M."/>
            <person name="Mascher T."/>
            <person name="Medema M.H."/>
            <person name="Devos D.P."/>
            <person name="Kaster A.-K."/>
            <person name="Ovreas L."/>
            <person name="Rohde M."/>
            <person name="Galperin M.Y."/>
            <person name="Jogler C."/>
        </authorList>
    </citation>
    <scope>NUCLEOTIDE SEQUENCE [LARGE SCALE GENOMIC DNA]</scope>
    <source>
        <strain evidence="7 8">Pla144</strain>
    </source>
</reference>
<accession>A0A5C6CA40</accession>
<dbReference type="InterPro" id="IPR004837">
    <property type="entry name" value="NaCa_Exmemb"/>
</dbReference>
<dbReference type="Proteomes" id="UP000318437">
    <property type="component" value="Unassembled WGS sequence"/>
</dbReference>
<dbReference type="Gene3D" id="1.20.1420.30">
    <property type="entry name" value="NCX, central ion-binding region"/>
    <property type="match status" value="1"/>
</dbReference>
<feature type="transmembrane region" description="Helical" evidence="5">
    <location>
        <begin position="258"/>
        <end position="274"/>
    </location>
</feature>
<evidence type="ECO:0000256" key="4">
    <source>
        <dbReference type="ARBA" id="ARBA00023136"/>
    </source>
</evidence>
<feature type="domain" description="Sodium/calcium exchanger membrane region" evidence="6">
    <location>
        <begin position="3"/>
        <end position="122"/>
    </location>
</feature>
<protein>
    <submittedName>
        <fullName evidence="7">Inner membrane protein YrbG</fullName>
    </submittedName>
</protein>
<keyword evidence="3 5" id="KW-1133">Transmembrane helix</keyword>
<feature type="transmembrane region" description="Helical" evidence="5">
    <location>
        <begin position="154"/>
        <end position="172"/>
    </location>
</feature>
<feature type="transmembrane region" description="Helical" evidence="5">
    <location>
        <begin position="49"/>
        <end position="70"/>
    </location>
</feature>
<evidence type="ECO:0000256" key="1">
    <source>
        <dbReference type="ARBA" id="ARBA00004141"/>
    </source>
</evidence>
<proteinExistence type="predicted"/>
<evidence type="ECO:0000313" key="7">
    <source>
        <dbReference type="EMBL" id="TWU20807.1"/>
    </source>
</evidence>
<dbReference type="GO" id="GO:0006874">
    <property type="term" value="P:intracellular calcium ion homeostasis"/>
    <property type="evidence" value="ECO:0007669"/>
    <property type="project" value="TreeGrafter"/>
</dbReference>
<comment type="subcellular location">
    <subcellularLocation>
        <location evidence="1">Membrane</location>
        <topology evidence="1">Multi-pass membrane protein</topology>
    </subcellularLocation>
</comment>
<dbReference type="PANTHER" id="PTHR10846">
    <property type="entry name" value="SODIUM/POTASSIUM/CALCIUM EXCHANGER"/>
    <property type="match status" value="1"/>
</dbReference>
<evidence type="ECO:0000313" key="8">
    <source>
        <dbReference type="Proteomes" id="UP000318437"/>
    </source>
</evidence>
<feature type="transmembrane region" description="Helical" evidence="5">
    <location>
        <begin position="192"/>
        <end position="215"/>
    </location>
</feature>
<feature type="domain" description="Sodium/calcium exchanger membrane region" evidence="6">
    <location>
        <begin position="158"/>
        <end position="295"/>
    </location>
</feature>
<name>A0A5C6CA40_9BACT</name>
<dbReference type="GO" id="GO:0005886">
    <property type="term" value="C:plasma membrane"/>
    <property type="evidence" value="ECO:0007669"/>
    <property type="project" value="TreeGrafter"/>
</dbReference>
<dbReference type="InterPro" id="IPR044880">
    <property type="entry name" value="NCX_ion-bd_dom_sf"/>
</dbReference>
<dbReference type="PANTHER" id="PTHR10846:SF8">
    <property type="entry name" value="INNER MEMBRANE PROTEIN YRBG"/>
    <property type="match status" value="1"/>
</dbReference>
<dbReference type="NCBIfam" id="TIGR00367">
    <property type="entry name" value="calcium/sodium antiporter"/>
    <property type="match status" value="1"/>
</dbReference>
<evidence type="ECO:0000256" key="5">
    <source>
        <dbReference type="SAM" id="Phobius"/>
    </source>
</evidence>